<evidence type="ECO:0000256" key="1">
    <source>
        <dbReference type="ARBA" id="ARBA00004533"/>
    </source>
</evidence>
<keyword evidence="2" id="KW-1003">Cell membrane</keyword>
<dbReference type="RefSeq" id="WP_136989735.1">
    <property type="nucleotide sequence ID" value="NZ_SZPQ01000009.1"/>
</dbReference>
<evidence type="ECO:0000256" key="4">
    <source>
        <dbReference type="ARBA" id="ARBA00022679"/>
    </source>
</evidence>
<keyword evidence="11" id="KW-1185">Reference proteome</keyword>
<dbReference type="EMBL" id="SZPQ01000009">
    <property type="protein sequence ID" value="TKI06986.1"/>
    <property type="molecule type" value="Genomic_DNA"/>
</dbReference>
<name>A0ABY2SPA7_9HYPH</name>
<protein>
    <submittedName>
        <fullName evidence="10">Kdo(2)-lipid IV(A) palmitoleoyltransferase</fullName>
        <ecNumber evidence="10">2.3.1.242</ecNumber>
    </submittedName>
</protein>
<evidence type="ECO:0000256" key="6">
    <source>
        <dbReference type="ARBA" id="ARBA00022985"/>
    </source>
</evidence>
<evidence type="ECO:0000256" key="5">
    <source>
        <dbReference type="ARBA" id="ARBA00022692"/>
    </source>
</evidence>
<evidence type="ECO:0000313" key="10">
    <source>
        <dbReference type="EMBL" id="TKI06986.1"/>
    </source>
</evidence>
<dbReference type="Pfam" id="PF03279">
    <property type="entry name" value="Lip_A_acyltrans"/>
    <property type="match status" value="1"/>
</dbReference>
<gene>
    <name evidence="10" type="primary">lpxP</name>
    <name evidence="10" type="ORF">FCN80_08560</name>
</gene>
<evidence type="ECO:0000256" key="2">
    <source>
        <dbReference type="ARBA" id="ARBA00022475"/>
    </source>
</evidence>
<evidence type="ECO:0000313" key="11">
    <source>
        <dbReference type="Proteomes" id="UP000305202"/>
    </source>
</evidence>
<sequence length="308" mass="35163">MRKTSAFSRQLLHPRYWITWLGLGLLILLVQLPYPVLMALGRGVGLSARPFLKRREDITRRNIRLCFPTMPASSVDTLVAENFASLGMALMETGMAWFWPDNRVKRWFDVSGLQHLRAASKHHRGVMVIGVHFMSLELGGRVMGLCQPMMAMYRPHNNQAMEWMQTKGRMRSNKAMIDRKDLRGMVHALKQGESVWFAPDQDYGPRGSVFAPLFAVPQAATTNGTFVLCHLAKPAMLTVVLIRKPRNQGYQLVIQPEITDYPAEDALSAAAYMNRIIETEILRAPEQYLWLHRRFKTRPVGKPSLYVD</sequence>
<keyword evidence="5" id="KW-0812">Transmembrane</keyword>
<evidence type="ECO:0000256" key="7">
    <source>
        <dbReference type="ARBA" id="ARBA00022989"/>
    </source>
</evidence>
<dbReference type="EC" id="2.3.1.242" evidence="10"/>
<evidence type="ECO:0000256" key="9">
    <source>
        <dbReference type="ARBA" id="ARBA00023315"/>
    </source>
</evidence>
<keyword evidence="8" id="KW-0472">Membrane</keyword>
<evidence type="ECO:0000256" key="3">
    <source>
        <dbReference type="ARBA" id="ARBA00022519"/>
    </source>
</evidence>
<dbReference type="NCBIfam" id="NF005340">
    <property type="entry name" value="PRK06860.1"/>
    <property type="match status" value="1"/>
</dbReference>
<dbReference type="PANTHER" id="PTHR30606">
    <property type="entry name" value="LIPID A BIOSYNTHESIS LAUROYL ACYLTRANSFERASE"/>
    <property type="match status" value="1"/>
</dbReference>
<keyword evidence="3" id="KW-0997">Cell inner membrane</keyword>
<organism evidence="10 11">
    <name type="scientific">Martelella alba</name>
    <dbReference type="NCBI Taxonomy" id="2590451"/>
    <lineage>
        <taxon>Bacteria</taxon>
        <taxon>Pseudomonadati</taxon>
        <taxon>Pseudomonadota</taxon>
        <taxon>Alphaproteobacteria</taxon>
        <taxon>Hyphomicrobiales</taxon>
        <taxon>Aurantimonadaceae</taxon>
        <taxon>Martelella</taxon>
    </lineage>
</organism>
<keyword evidence="7" id="KW-1133">Transmembrane helix</keyword>
<comment type="caution">
    <text evidence="10">The sequence shown here is derived from an EMBL/GenBank/DDBJ whole genome shotgun (WGS) entry which is preliminary data.</text>
</comment>
<reference evidence="10 11" key="1">
    <citation type="submission" date="2019-04" db="EMBL/GenBank/DDBJ databases">
        <authorList>
            <person name="Li M."/>
            <person name="Gao C."/>
        </authorList>
    </citation>
    <scope>NUCLEOTIDE SEQUENCE [LARGE SCALE GENOMIC DNA]</scope>
    <source>
        <strain evidence="10 11">BGMRC 2031</strain>
    </source>
</reference>
<dbReference type="NCBIfam" id="TIGR02207">
    <property type="entry name" value="lipid_A_htrB"/>
    <property type="match status" value="1"/>
</dbReference>
<dbReference type="Proteomes" id="UP000305202">
    <property type="component" value="Unassembled WGS sequence"/>
</dbReference>
<evidence type="ECO:0000256" key="8">
    <source>
        <dbReference type="ARBA" id="ARBA00023136"/>
    </source>
</evidence>
<proteinExistence type="inferred from homology"/>
<keyword evidence="4 10" id="KW-0808">Transferase</keyword>
<dbReference type="HAMAP" id="MF_01942">
    <property type="entry name" value="Lipid_A_LpxL_LpxP"/>
    <property type="match status" value="1"/>
</dbReference>
<keyword evidence="9 10" id="KW-0012">Acyltransferase</keyword>
<dbReference type="HAMAP" id="MF_01943">
    <property type="entry name" value="Lipid_A_LpxP"/>
    <property type="match status" value="1"/>
</dbReference>
<dbReference type="InterPro" id="IPR011920">
    <property type="entry name" value="Lipid_A_LpxL_LpxP"/>
</dbReference>
<dbReference type="PANTHER" id="PTHR30606:SF7">
    <property type="entry name" value="LIPID A BIOSYNTHESIS PALMITOLEOYLTRANSFERASE"/>
    <property type="match status" value="1"/>
</dbReference>
<dbReference type="InterPro" id="IPR004960">
    <property type="entry name" value="LipA_acyltrans"/>
</dbReference>
<dbReference type="InterPro" id="IPR030857">
    <property type="entry name" value="Lipid_A_LpxP"/>
</dbReference>
<dbReference type="CDD" id="cd07984">
    <property type="entry name" value="LPLAT_LABLAT-like"/>
    <property type="match status" value="1"/>
</dbReference>
<accession>A0ABY2SPA7</accession>
<keyword evidence="6" id="KW-0448">Lipopolysaccharide biosynthesis</keyword>
<dbReference type="GO" id="GO:0016746">
    <property type="term" value="F:acyltransferase activity"/>
    <property type="evidence" value="ECO:0007669"/>
    <property type="project" value="UniProtKB-KW"/>
</dbReference>
<dbReference type="NCBIfam" id="NF005952">
    <property type="entry name" value="PRK08025.1"/>
    <property type="match status" value="1"/>
</dbReference>
<comment type="subcellular location">
    <subcellularLocation>
        <location evidence="1">Cell inner membrane</location>
    </subcellularLocation>
</comment>
<dbReference type="PIRSF" id="PIRSF026649">
    <property type="entry name" value="MsbB"/>
    <property type="match status" value="1"/>
</dbReference>